<dbReference type="PROSITE" id="PS51012">
    <property type="entry name" value="ABC_TM2"/>
    <property type="match status" value="1"/>
</dbReference>
<proteinExistence type="inferred from homology"/>
<keyword evidence="5" id="KW-1003">Cell membrane</keyword>
<dbReference type="EMBL" id="AYJU01000018">
    <property type="protein sequence ID" value="EST51572.1"/>
    <property type="molecule type" value="Genomic_DNA"/>
</dbReference>
<dbReference type="PANTHER" id="PTHR43229">
    <property type="entry name" value="NODULATION PROTEIN J"/>
    <property type="match status" value="1"/>
</dbReference>
<accession>V6LZK7</accession>
<feature type="transmembrane region" description="Helical" evidence="5">
    <location>
        <begin position="146"/>
        <end position="172"/>
    </location>
</feature>
<name>V6LZK7_9BACL</name>
<feature type="transmembrane region" description="Helical" evidence="5">
    <location>
        <begin position="120"/>
        <end position="139"/>
    </location>
</feature>
<dbReference type="InterPro" id="IPR000412">
    <property type="entry name" value="ABC_2_transport"/>
</dbReference>
<dbReference type="STRING" id="1408254.T458_24415"/>
<evidence type="ECO:0000256" key="3">
    <source>
        <dbReference type="ARBA" id="ARBA00022989"/>
    </source>
</evidence>
<dbReference type="InterPro" id="IPR013525">
    <property type="entry name" value="ABC2_TM"/>
</dbReference>
<evidence type="ECO:0000256" key="4">
    <source>
        <dbReference type="ARBA" id="ARBA00023136"/>
    </source>
</evidence>
<dbReference type="InterPro" id="IPR047817">
    <property type="entry name" value="ABC2_TM_bact-type"/>
</dbReference>
<organism evidence="7 8">
    <name type="scientific">Brevibacillus panacihumi W25</name>
    <dbReference type="NCBI Taxonomy" id="1408254"/>
    <lineage>
        <taxon>Bacteria</taxon>
        <taxon>Bacillati</taxon>
        <taxon>Bacillota</taxon>
        <taxon>Bacilli</taxon>
        <taxon>Bacillales</taxon>
        <taxon>Paenibacillaceae</taxon>
        <taxon>Brevibacillus</taxon>
    </lineage>
</organism>
<dbReference type="HOGENOM" id="CLU_089201_0_0_9"/>
<dbReference type="RefSeq" id="WP_023558667.1">
    <property type="nucleotide sequence ID" value="NZ_KI629786.1"/>
</dbReference>
<dbReference type="GO" id="GO:0043190">
    <property type="term" value="C:ATP-binding cassette (ABC) transporter complex"/>
    <property type="evidence" value="ECO:0007669"/>
    <property type="project" value="InterPro"/>
</dbReference>
<keyword evidence="8" id="KW-1185">Reference proteome</keyword>
<feature type="transmembrane region" description="Helical" evidence="5">
    <location>
        <begin position="238"/>
        <end position="256"/>
    </location>
</feature>
<keyword evidence="2 5" id="KW-0812">Transmembrane</keyword>
<dbReference type="OrthoDB" id="1414986at2"/>
<dbReference type="GO" id="GO:0140359">
    <property type="term" value="F:ABC-type transporter activity"/>
    <property type="evidence" value="ECO:0007669"/>
    <property type="project" value="InterPro"/>
</dbReference>
<feature type="transmembrane region" description="Helical" evidence="5">
    <location>
        <begin position="20"/>
        <end position="43"/>
    </location>
</feature>
<evidence type="ECO:0000313" key="7">
    <source>
        <dbReference type="EMBL" id="EST51572.1"/>
    </source>
</evidence>
<evidence type="ECO:0000313" key="8">
    <source>
        <dbReference type="Proteomes" id="UP000017973"/>
    </source>
</evidence>
<comment type="caution">
    <text evidence="7">The sequence shown here is derived from an EMBL/GenBank/DDBJ whole genome shotgun (WGS) entry which is preliminary data.</text>
</comment>
<feature type="transmembrane region" description="Helical" evidence="5">
    <location>
        <begin position="64"/>
        <end position="83"/>
    </location>
</feature>
<dbReference type="InterPro" id="IPR051784">
    <property type="entry name" value="Nod_factor_ABC_transporter"/>
</dbReference>
<dbReference type="PIRSF" id="PIRSF006648">
    <property type="entry name" value="DrrB"/>
    <property type="match status" value="1"/>
</dbReference>
<evidence type="ECO:0000256" key="1">
    <source>
        <dbReference type="ARBA" id="ARBA00004141"/>
    </source>
</evidence>
<dbReference type="Proteomes" id="UP000017973">
    <property type="component" value="Unassembled WGS sequence"/>
</dbReference>
<keyword evidence="3 5" id="KW-1133">Transmembrane helix</keyword>
<evidence type="ECO:0000259" key="6">
    <source>
        <dbReference type="PROSITE" id="PS51012"/>
    </source>
</evidence>
<feature type="transmembrane region" description="Helical" evidence="5">
    <location>
        <begin position="184"/>
        <end position="201"/>
    </location>
</feature>
<comment type="similarity">
    <text evidence="5">Belongs to the ABC-2 integral membrane protein family.</text>
</comment>
<evidence type="ECO:0000256" key="5">
    <source>
        <dbReference type="RuleBase" id="RU361157"/>
    </source>
</evidence>
<dbReference type="eggNOG" id="COG0842">
    <property type="taxonomic scope" value="Bacteria"/>
</dbReference>
<comment type="subcellular location">
    <subcellularLocation>
        <location evidence="5">Cell membrane</location>
        <topology evidence="5">Multi-pass membrane protein</topology>
    </subcellularLocation>
    <subcellularLocation>
        <location evidence="1">Membrane</location>
        <topology evidence="1">Multi-pass membrane protein</topology>
    </subcellularLocation>
</comment>
<dbReference type="PATRIC" id="fig|1408254.3.peg.4795"/>
<sequence length="268" mass="30786">MFSVIKATFVRNTIAMYRAYPWSFFLGHILTGVYTVLFAYFTYTYVFKGSLDPRFKIYAGSNDYLSYVILGGALYSFAVSTLMNVSRSLITEYREGTLEGLLISPFSRKGYFIGNVTQQIMRTSLEFIIIVTFGLIFGLDLSKINIFGAILIWVLSIFSFFCQALFLGSIMLYFRDTYISQNTLFFIMSFVSGVTFPVAYLPDWIKPLSYIMPLFPSLTMFRSVVIEGQLISLHINDVIHLLVLSITYLFIGSISIKHMEKRIIEQHY</sequence>
<gene>
    <name evidence="7" type="ORF">T458_24415</name>
</gene>
<keyword evidence="4 5" id="KW-0472">Membrane</keyword>
<dbReference type="Pfam" id="PF01061">
    <property type="entry name" value="ABC2_membrane"/>
    <property type="match status" value="1"/>
</dbReference>
<keyword evidence="5" id="KW-0813">Transport</keyword>
<protein>
    <recommendedName>
        <fullName evidence="5">Transport permease protein</fullName>
    </recommendedName>
</protein>
<reference evidence="7 8" key="1">
    <citation type="journal article" date="2014" name="Genome Announc.">
        <title>Draft Genome Sequence of Brevibacillus panacihumi Strain W25, a Halotolerant Hydrocarbon-Degrading Bacterium.</title>
        <authorList>
            <person name="Wang X."/>
            <person name="Jin D."/>
            <person name="Zhou L."/>
            <person name="Wu L."/>
            <person name="An W."/>
            <person name="Chen Y."/>
            <person name="Zhao L."/>
        </authorList>
    </citation>
    <scope>NUCLEOTIDE SEQUENCE [LARGE SCALE GENOMIC DNA]</scope>
    <source>
        <strain evidence="7 8">W25</strain>
    </source>
</reference>
<dbReference type="PANTHER" id="PTHR43229:SF6">
    <property type="entry name" value="ABC-TYPE MULTIDRUG TRANSPORT SYSTEM, PERMEASE COMPONENT"/>
    <property type="match status" value="1"/>
</dbReference>
<dbReference type="PRINTS" id="PR00164">
    <property type="entry name" value="ABC2TRNSPORT"/>
</dbReference>
<feature type="domain" description="ABC transmembrane type-2" evidence="6">
    <location>
        <begin position="27"/>
        <end position="259"/>
    </location>
</feature>
<dbReference type="AlphaFoldDB" id="V6LZK7"/>
<evidence type="ECO:0000256" key="2">
    <source>
        <dbReference type="ARBA" id="ARBA00022692"/>
    </source>
</evidence>